<accession>A0A174WCX9</accession>
<proteinExistence type="predicted"/>
<evidence type="ECO:0000313" key="2">
    <source>
        <dbReference type="Proteomes" id="UP000095762"/>
    </source>
</evidence>
<dbReference type="EMBL" id="CZBP01000061">
    <property type="protein sequence ID" value="CUQ43341.1"/>
    <property type="molecule type" value="Genomic_DNA"/>
</dbReference>
<reference evidence="1 2" key="1">
    <citation type="submission" date="2015-09" db="EMBL/GenBank/DDBJ databases">
        <authorList>
            <consortium name="Pathogen Informatics"/>
        </authorList>
    </citation>
    <scope>NUCLEOTIDE SEQUENCE [LARGE SCALE GENOMIC DNA]</scope>
    <source>
        <strain evidence="1 2">2789STDY5834957</strain>
    </source>
</reference>
<organism evidence="1 2">
    <name type="scientific">Blautia obeum</name>
    <dbReference type="NCBI Taxonomy" id="40520"/>
    <lineage>
        <taxon>Bacteria</taxon>
        <taxon>Bacillati</taxon>
        <taxon>Bacillota</taxon>
        <taxon>Clostridia</taxon>
        <taxon>Lachnospirales</taxon>
        <taxon>Lachnospiraceae</taxon>
        <taxon>Blautia</taxon>
    </lineage>
</organism>
<protein>
    <submittedName>
        <fullName evidence="1">Uncharacterized protein</fullName>
    </submittedName>
</protein>
<dbReference type="RefSeq" id="WP_055060805.1">
    <property type="nucleotide sequence ID" value="NZ_CZBP01000061.1"/>
</dbReference>
<name>A0A174WCX9_9FIRM</name>
<evidence type="ECO:0000313" key="1">
    <source>
        <dbReference type="EMBL" id="CUQ43341.1"/>
    </source>
</evidence>
<gene>
    <name evidence="1" type="ORF">ERS852569_03929</name>
</gene>
<dbReference type="Proteomes" id="UP000095762">
    <property type="component" value="Unassembled WGS sequence"/>
</dbReference>
<dbReference type="AlphaFoldDB" id="A0A174WCX9"/>
<sequence>MNKEESDQKYGWRIHDDPVRATEIGVSVCPVCRESSRLVQHQTSGFKNILSICRHGHTCEIIKTVYEKYQVGDRIRRYESTFGKDATVRLNCYTEGVIEKSYPSLIDWLFDYRIDKCMRNGTEIKAPA</sequence>